<dbReference type="GO" id="GO:0008270">
    <property type="term" value="F:zinc ion binding"/>
    <property type="evidence" value="ECO:0007669"/>
    <property type="project" value="UniProtKB-KW"/>
</dbReference>
<sequence length="296" mass="35513">MYCIPNRKINYHNTVSWSKPKNSGFLRSKYNYQNYNKPNNPIDHSSYKNQSFKKYNLPCDSLYITNLPITYTKKKLFNDFNFNNLIDRYHSNDNPVIIILRNRISKVSCLIKFITPEAAYYVKETMNKIKYPGTDEKINITLLPFSERKNIYKNLMNYEEFNIKKDLKKNEDFKSYDPPKIEKKPIIVENNYEKLFSKNFQSQTQVLYDDKKLKTEKNEELKNPIKVGNFFTQFNTIKNNEKEENKREKDSLVREDTDTSLFLKDWVCGGCTTPNFFYRLQCYNCIKRRDKEDECL</sequence>
<accession>A0A0K0E380</accession>
<evidence type="ECO:0000313" key="5">
    <source>
        <dbReference type="Proteomes" id="UP000035681"/>
    </source>
</evidence>
<dbReference type="AlphaFoldDB" id="A0A0K0E380"/>
<dbReference type="WBParaSite" id="TCONS_00005673.p1">
    <property type="protein sequence ID" value="TCONS_00005673.p1"/>
    <property type="gene ID" value="XLOC_003926"/>
</dbReference>
<keyword evidence="2" id="KW-0863">Zinc-finger</keyword>
<dbReference type="PROSITE" id="PS01358">
    <property type="entry name" value="ZF_RANBP2_1"/>
    <property type="match status" value="1"/>
</dbReference>
<reference evidence="6" key="1">
    <citation type="submission" date="2015-08" db="UniProtKB">
        <authorList>
            <consortium name="WormBaseParasite"/>
        </authorList>
    </citation>
    <scope>IDENTIFICATION</scope>
</reference>
<protein>
    <submittedName>
        <fullName evidence="6 7">RanBP2-type domain-containing protein</fullName>
    </submittedName>
</protein>
<dbReference type="WBParaSite" id="SSTP_0000395200.1">
    <property type="protein sequence ID" value="SSTP_0000395200.1"/>
    <property type="gene ID" value="SSTP_0000395200"/>
</dbReference>
<dbReference type="GO" id="GO:0003676">
    <property type="term" value="F:nucleic acid binding"/>
    <property type="evidence" value="ECO:0007669"/>
    <property type="project" value="InterPro"/>
</dbReference>
<name>A0A0K0E380_STRER</name>
<dbReference type="Proteomes" id="UP000035681">
    <property type="component" value="Unplaced"/>
</dbReference>
<evidence type="ECO:0000256" key="3">
    <source>
        <dbReference type="ARBA" id="ARBA00022833"/>
    </source>
</evidence>
<evidence type="ECO:0000256" key="1">
    <source>
        <dbReference type="ARBA" id="ARBA00022723"/>
    </source>
</evidence>
<proteinExistence type="predicted"/>
<keyword evidence="5" id="KW-1185">Reference proteome</keyword>
<dbReference type="CDD" id="cd00590">
    <property type="entry name" value="RRM_SF"/>
    <property type="match status" value="1"/>
</dbReference>
<evidence type="ECO:0000313" key="6">
    <source>
        <dbReference type="WBParaSite" id="SSTP_0000395200.1"/>
    </source>
</evidence>
<dbReference type="SUPFAM" id="SSF54928">
    <property type="entry name" value="RNA-binding domain, RBD"/>
    <property type="match status" value="1"/>
</dbReference>
<dbReference type="InterPro" id="IPR035979">
    <property type="entry name" value="RBD_domain_sf"/>
</dbReference>
<keyword evidence="3" id="KW-0862">Zinc</keyword>
<dbReference type="STRING" id="6248.A0A0K0E380"/>
<dbReference type="SUPFAM" id="SSF90209">
    <property type="entry name" value="Ran binding protein zinc finger-like"/>
    <property type="match status" value="1"/>
</dbReference>
<evidence type="ECO:0000259" key="4">
    <source>
        <dbReference type="PROSITE" id="PS01358"/>
    </source>
</evidence>
<evidence type="ECO:0000256" key="2">
    <source>
        <dbReference type="ARBA" id="ARBA00022771"/>
    </source>
</evidence>
<dbReference type="InterPro" id="IPR001876">
    <property type="entry name" value="Znf_RanBP2"/>
</dbReference>
<dbReference type="InterPro" id="IPR036443">
    <property type="entry name" value="Znf_RanBP2_sf"/>
</dbReference>
<feature type="domain" description="RanBP2-type" evidence="4">
    <location>
        <begin position="266"/>
        <end position="285"/>
    </location>
</feature>
<organism evidence="6">
    <name type="scientific">Strongyloides stercoralis</name>
    <name type="common">Threadworm</name>
    <dbReference type="NCBI Taxonomy" id="6248"/>
    <lineage>
        <taxon>Eukaryota</taxon>
        <taxon>Metazoa</taxon>
        <taxon>Ecdysozoa</taxon>
        <taxon>Nematoda</taxon>
        <taxon>Chromadorea</taxon>
        <taxon>Rhabditida</taxon>
        <taxon>Tylenchina</taxon>
        <taxon>Panagrolaimomorpha</taxon>
        <taxon>Strongyloidoidea</taxon>
        <taxon>Strongyloididae</taxon>
        <taxon>Strongyloides</taxon>
    </lineage>
</organism>
<keyword evidence="1" id="KW-0479">Metal-binding</keyword>
<evidence type="ECO:0000313" key="7">
    <source>
        <dbReference type="WBParaSite" id="TCONS_00005673.p1"/>
    </source>
</evidence>